<dbReference type="Proteomes" id="UP000799539">
    <property type="component" value="Unassembled WGS sequence"/>
</dbReference>
<name>A0A6A6FQC5_9PEZI</name>
<reference evidence="1" key="1">
    <citation type="journal article" date="2020" name="Stud. Mycol.">
        <title>101 Dothideomycetes genomes: a test case for predicting lifestyles and emergence of pathogens.</title>
        <authorList>
            <person name="Haridas S."/>
            <person name="Albert R."/>
            <person name="Binder M."/>
            <person name="Bloem J."/>
            <person name="Labutti K."/>
            <person name="Salamov A."/>
            <person name="Andreopoulos B."/>
            <person name="Baker S."/>
            <person name="Barry K."/>
            <person name="Bills G."/>
            <person name="Bluhm B."/>
            <person name="Cannon C."/>
            <person name="Castanera R."/>
            <person name="Culley D."/>
            <person name="Daum C."/>
            <person name="Ezra D."/>
            <person name="Gonzalez J."/>
            <person name="Henrissat B."/>
            <person name="Kuo A."/>
            <person name="Liang C."/>
            <person name="Lipzen A."/>
            <person name="Lutzoni F."/>
            <person name="Magnuson J."/>
            <person name="Mondo S."/>
            <person name="Nolan M."/>
            <person name="Ohm R."/>
            <person name="Pangilinan J."/>
            <person name="Park H.-J."/>
            <person name="Ramirez L."/>
            <person name="Alfaro M."/>
            <person name="Sun H."/>
            <person name="Tritt A."/>
            <person name="Yoshinaga Y."/>
            <person name="Zwiers L.-H."/>
            <person name="Turgeon B."/>
            <person name="Goodwin S."/>
            <person name="Spatafora J."/>
            <person name="Crous P."/>
            <person name="Grigoriev I."/>
        </authorList>
    </citation>
    <scope>NUCLEOTIDE SEQUENCE</scope>
    <source>
        <strain evidence="1">SCOH1-5</strain>
    </source>
</reference>
<organism evidence="1 2">
    <name type="scientific">Cercospora zeae-maydis SCOH1-5</name>
    <dbReference type="NCBI Taxonomy" id="717836"/>
    <lineage>
        <taxon>Eukaryota</taxon>
        <taxon>Fungi</taxon>
        <taxon>Dikarya</taxon>
        <taxon>Ascomycota</taxon>
        <taxon>Pezizomycotina</taxon>
        <taxon>Dothideomycetes</taxon>
        <taxon>Dothideomycetidae</taxon>
        <taxon>Mycosphaerellales</taxon>
        <taxon>Mycosphaerellaceae</taxon>
        <taxon>Cercospora</taxon>
    </lineage>
</organism>
<proteinExistence type="predicted"/>
<protein>
    <submittedName>
        <fullName evidence="1">Uncharacterized protein</fullName>
    </submittedName>
</protein>
<evidence type="ECO:0000313" key="1">
    <source>
        <dbReference type="EMBL" id="KAF2215408.1"/>
    </source>
</evidence>
<keyword evidence="2" id="KW-1185">Reference proteome</keyword>
<sequence>MKLRPVERYTYCTWPEPSPLERHKSPSRGPRAWIRDNNSDVVPDYAIAVQRSRRS</sequence>
<dbReference type="AlphaFoldDB" id="A0A6A6FQC5"/>
<evidence type="ECO:0000313" key="2">
    <source>
        <dbReference type="Proteomes" id="UP000799539"/>
    </source>
</evidence>
<gene>
    <name evidence="1" type="ORF">CERZMDRAFT_90124</name>
</gene>
<accession>A0A6A6FQC5</accession>
<dbReference type="EMBL" id="ML992666">
    <property type="protein sequence ID" value="KAF2215408.1"/>
    <property type="molecule type" value="Genomic_DNA"/>
</dbReference>